<keyword evidence="1" id="KW-1185">Reference proteome</keyword>
<gene>
    <name evidence="2" type="primary">LOC112682483</name>
</gene>
<protein>
    <submittedName>
        <fullName evidence="2">Uncharacterized protein LOC112682483</fullName>
    </submittedName>
</protein>
<evidence type="ECO:0000313" key="2">
    <source>
        <dbReference type="RefSeq" id="XP_025408886.1"/>
    </source>
</evidence>
<reference evidence="2" key="1">
    <citation type="submission" date="2025-08" db="UniProtKB">
        <authorList>
            <consortium name="RefSeq"/>
        </authorList>
    </citation>
    <scope>IDENTIFICATION</scope>
    <source>
        <tissue evidence="2">Whole body</tissue>
    </source>
</reference>
<feature type="non-terminal residue" evidence="2">
    <location>
        <position position="1"/>
    </location>
</feature>
<dbReference type="Proteomes" id="UP000694846">
    <property type="component" value="Unplaced"/>
</dbReference>
<dbReference type="RefSeq" id="XP_025408886.1">
    <property type="nucleotide sequence ID" value="XM_025553101.1"/>
</dbReference>
<dbReference type="AlphaFoldDB" id="A0A8B8FE77"/>
<organism evidence="1 2">
    <name type="scientific">Sipha flava</name>
    <name type="common">yellow sugarcane aphid</name>
    <dbReference type="NCBI Taxonomy" id="143950"/>
    <lineage>
        <taxon>Eukaryota</taxon>
        <taxon>Metazoa</taxon>
        <taxon>Ecdysozoa</taxon>
        <taxon>Arthropoda</taxon>
        <taxon>Hexapoda</taxon>
        <taxon>Insecta</taxon>
        <taxon>Pterygota</taxon>
        <taxon>Neoptera</taxon>
        <taxon>Paraneoptera</taxon>
        <taxon>Hemiptera</taxon>
        <taxon>Sternorrhyncha</taxon>
        <taxon>Aphidomorpha</taxon>
        <taxon>Aphidoidea</taxon>
        <taxon>Aphididae</taxon>
        <taxon>Sipha</taxon>
    </lineage>
</organism>
<evidence type="ECO:0000313" key="1">
    <source>
        <dbReference type="Proteomes" id="UP000694846"/>
    </source>
</evidence>
<dbReference type="OrthoDB" id="6585261at2759"/>
<name>A0A8B8FE77_9HEMI</name>
<dbReference type="GeneID" id="112682483"/>
<accession>A0A8B8FE77</accession>
<sequence length="109" mass="11906">LKCKGRIHSKNDHIVKEIAHNHVSNCGKIEAAKAVNLIKNIAIQNVELSTCAVISSTSITLISAAAGQMPPVSVLKRTIRLIRQKVQAAPSNPKTLIELVILEDYKTTW</sequence>
<proteinExistence type="predicted"/>